<evidence type="ECO:0000256" key="1">
    <source>
        <dbReference type="ARBA" id="ARBA00011738"/>
    </source>
</evidence>
<feature type="binding site" evidence="8">
    <location>
        <position position="65"/>
    </location>
    <ligand>
        <name>Zn(2+)</name>
        <dbReference type="ChEBI" id="CHEBI:29105"/>
        <label>2</label>
        <note>catalytic</note>
    </ligand>
</feature>
<comment type="function">
    <text evidence="8">Zinc phosphodiesterase, which displays some tRNA 3'-processing endonuclease activity. Probably involved in tRNA maturation, by removing a 3'-trailer from precursor tRNA.</text>
</comment>
<evidence type="ECO:0000313" key="10">
    <source>
        <dbReference type="Proteomes" id="UP000609172"/>
    </source>
</evidence>
<evidence type="ECO:0000256" key="5">
    <source>
        <dbReference type="ARBA" id="ARBA00022759"/>
    </source>
</evidence>
<keyword evidence="10" id="KW-1185">Reference proteome</keyword>
<comment type="subunit">
    <text evidence="1 8">Homodimer.</text>
</comment>
<dbReference type="PANTHER" id="PTHR46018:SF2">
    <property type="entry name" value="ZINC PHOSPHODIESTERASE ELAC PROTEIN 1"/>
    <property type="match status" value="1"/>
</dbReference>
<sequence>MKLTILGCYAATPRTFTNPTAQVLEIKNRLFLIDCGEGTQVQLRKNKIKFSKINHIFISHLHGDHFFGLIGLISTFSLLGRTTKLHIYGPMGIKEIILLQLRLSNSWPNFELIFQELTNKESELILEDDKVKVQTIPLKHRIYTNGFLFEEKEGDRKLNIEAVNKYQIDTCYYLKIKKGGDITLDNGTVIKNEELSFPGIQPKSYAFCSDTIFNETIIPNIKKVFALYHESTFLQTEAELAKKTFHSTASEAATIAAKAQVSYLILGHYSTRYENISLFKEEAQRVFENVLLAEDGKVFDFDALQ</sequence>
<evidence type="ECO:0000256" key="2">
    <source>
        <dbReference type="ARBA" id="ARBA00022694"/>
    </source>
</evidence>
<dbReference type="SUPFAM" id="SSF56281">
    <property type="entry name" value="Metallo-hydrolase/oxidoreductase"/>
    <property type="match status" value="1"/>
</dbReference>
<keyword evidence="2 8" id="KW-0819">tRNA processing</keyword>
<comment type="similarity">
    <text evidence="8">Belongs to the RNase Z family.</text>
</comment>
<keyword evidence="6 8" id="KW-0378">Hydrolase</keyword>
<proteinExistence type="inferred from homology"/>
<accession>A0A934UJ17</accession>
<name>A0A934UJ17_9FLAO</name>
<evidence type="ECO:0000256" key="7">
    <source>
        <dbReference type="ARBA" id="ARBA00022833"/>
    </source>
</evidence>
<keyword evidence="3 8" id="KW-0540">Nuclease</keyword>
<evidence type="ECO:0000256" key="4">
    <source>
        <dbReference type="ARBA" id="ARBA00022723"/>
    </source>
</evidence>
<comment type="cofactor">
    <cofactor evidence="8">
        <name>Zn(2+)</name>
        <dbReference type="ChEBI" id="CHEBI:29105"/>
    </cofactor>
    <text evidence="8">Binds 2 Zn(2+) ions.</text>
</comment>
<keyword evidence="7 8" id="KW-0862">Zinc</keyword>
<dbReference type="EC" id="3.1.26.11" evidence="8"/>
<feature type="binding site" evidence="8">
    <location>
        <position position="60"/>
    </location>
    <ligand>
        <name>Zn(2+)</name>
        <dbReference type="ChEBI" id="CHEBI:29105"/>
        <label>1</label>
        <note>catalytic</note>
    </ligand>
</feature>
<dbReference type="Proteomes" id="UP000609172">
    <property type="component" value="Unassembled WGS sequence"/>
</dbReference>
<feature type="binding site" evidence="8">
    <location>
        <position position="62"/>
    </location>
    <ligand>
        <name>Zn(2+)</name>
        <dbReference type="ChEBI" id="CHEBI:29105"/>
        <label>1</label>
        <note>catalytic</note>
    </ligand>
</feature>
<dbReference type="AlphaFoldDB" id="A0A934UJ17"/>
<dbReference type="CDD" id="cd07717">
    <property type="entry name" value="RNaseZ_ZiPD-like_MBL-fold"/>
    <property type="match status" value="1"/>
</dbReference>
<feature type="active site" description="Proton acceptor" evidence="8">
    <location>
        <position position="64"/>
    </location>
</feature>
<dbReference type="RefSeq" id="WP_200104836.1">
    <property type="nucleotide sequence ID" value="NZ_JAEHFV010000001.1"/>
</dbReference>
<feature type="binding site" evidence="8">
    <location>
        <position position="140"/>
    </location>
    <ligand>
        <name>Zn(2+)</name>
        <dbReference type="ChEBI" id="CHEBI:29105"/>
        <label>1</label>
        <note>catalytic</note>
    </ligand>
</feature>
<feature type="binding site" evidence="8">
    <location>
        <position position="268"/>
    </location>
    <ligand>
        <name>Zn(2+)</name>
        <dbReference type="ChEBI" id="CHEBI:29105"/>
        <label>2</label>
        <note>catalytic</note>
    </ligand>
</feature>
<dbReference type="GO" id="GO:0042781">
    <property type="term" value="F:3'-tRNA processing endoribonuclease activity"/>
    <property type="evidence" value="ECO:0007669"/>
    <property type="project" value="UniProtKB-UniRule"/>
</dbReference>
<comment type="caution">
    <text evidence="9">The sequence shown here is derived from an EMBL/GenBank/DDBJ whole genome shotgun (WGS) entry which is preliminary data.</text>
</comment>
<keyword evidence="4 8" id="KW-0479">Metal-binding</keyword>
<dbReference type="EMBL" id="JAEHFV010000001">
    <property type="protein sequence ID" value="MBK0368925.1"/>
    <property type="molecule type" value="Genomic_DNA"/>
</dbReference>
<reference evidence="9" key="1">
    <citation type="submission" date="2020-12" db="EMBL/GenBank/DDBJ databases">
        <title>Bacterial novel species Flavobacterium sp. SE-1-e isolated from soil.</title>
        <authorList>
            <person name="Jung H.-Y."/>
        </authorList>
    </citation>
    <scope>NUCLEOTIDE SEQUENCE</scope>
    <source>
        <strain evidence="9">SE-1-e</strain>
    </source>
</reference>
<dbReference type="InterPro" id="IPR036866">
    <property type="entry name" value="RibonucZ/Hydroxyglut_hydro"/>
</dbReference>
<dbReference type="GO" id="GO:0008270">
    <property type="term" value="F:zinc ion binding"/>
    <property type="evidence" value="ECO:0007669"/>
    <property type="project" value="UniProtKB-UniRule"/>
</dbReference>
<evidence type="ECO:0000313" key="9">
    <source>
        <dbReference type="EMBL" id="MBK0368925.1"/>
    </source>
</evidence>
<dbReference type="NCBIfam" id="TIGR02651">
    <property type="entry name" value="RNase_Z"/>
    <property type="match status" value="1"/>
</dbReference>
<evidence type="ECO:0000256" key="6">
    <source>
        <dbReference type="ARBA" id="ARBA00022801"/>
    </source>
</evidence>
<evidence type="ECO:0000256" key="3">
    <source>
        <dbReference type="ARBA" id="ARBA00022722"/>
    </source>
</evidence>
<gene>
    <name evidence="8" type="primary">rnz</name>
    <name evidence="9" type="ORF">I5M07_03670</name>
</gene>
<feature type="binding site" evidence="8">
    <location>
        <position position="210"/>
    </location>
    <ligand>
        <name>Zn(2+)</name>
        <dbReference type="ChEBI" id="CHEBI:29105"/>
        <label>2</label>
        <note>catalytic</note>
    </ligand>
</feature>
<feature type="binding site" evidence="8">
    <location>
        <position position="64"/>
    </location>
    <ligand>
        <name>Zn(2+)</name>
        <dbReference type="ChEBI" id="CHEBI:29105"/>
        <label>2</label>
        <note>catalytic</note>
    </ligand>
</feature>
<comment type="catalytic activity">
    <reaction evidence="8">
        <text>Endonucleolytic cleavage of RNA, removing extra 3' nucleotides from tRNA precursor, generating 3' termini of tRNAs. A 3'-hydroxy group is left at the tRNA terminus and a 5'-phosphoryl group is left at the trailer molecule.</text>
        <dbReference type="EC" id="3.1.26.11"/>
    </reaction>
</comment>
<keyword evidence="5 8" id="KW-0255">Endonuclease</keyword>
<organism evidence="9 10">
    <name type="scientific">Flavobacterium agrisoli</name>
    <dbReference type="NCBI Taxonomy" id="2793066"/>
    <lineage>
        <taxon>Bacteria</taxon>
        <taxon>Pseudomonadati</taxon>
        <taxon>Bacteroidota</taxon>
        <taxon>Flavobacteriia</taxon>
        <taxon>Flavobacteriales</taxon>
        <taxon>Flavobacteriaceae</taxon>
        <taxon>Flavobacterium</taxon>
    </lineage>
</organism>
<dbReference type="HAMAP" id="MF_01818">
    <property type="entry name" value="RNase_Z_BN"/>
    <property type="match status" value="1"/>
</dbReference>
<evidence type="ECO:0000256" key="8">
    <source>
        <dbReference type="HAMAP-Rule" id="MF_01818"/>
    </source>
</evidence>
<dbReference type="PANTHER" id="PTHR46018">
    <property type="entry name" value="ZINC PHOSPHODIESTERASE ELAC PROTEIN 1"/>
    <property type="match status" value="1"/>
</dbReference>
<protein>
    <recommendedName>
        <fullName evidence="8">Ribonuclease Z</fullName>
        <shortName evidence="8">RNase Z</shortName>
        <ecNumber evidence="8">3.1.26.11</ecNumber>
    </recommendedName>
    <alternativeName>
        <fullName evidence="8">tRNA 3 endonuclease</fullName>
    </alternativeName>
    <alternativeName>
        <fullName evidence="8">tRNase Z</fullName>
    </alternativeName>
</protein>
<feature type="binding site" evidence="8">
    <location>
        <position position="210"/>
    </location>
    <ligand>
        <name>Zn(2+)</name>
        <dbReference type="ChEBI" id="CHEBI:29105"/>
        <label>1</label>
        <note>catalytic</note>
    </ligand>
</feature>
<dbReference type="InterPro" id="IPR013471">
    <property type="entry name" value="RNase_Z/BN"/>
</dbReference>
<dbReference type="Pfam" id="PF23023">
    <property type="entry name" value="Anti-Pycsar_Apyc1"/>
    <property type="match status" value="1"/>
</dbReference>
<dbReference type="NCBIfam" id="NF000801">
    <property type="entry name" value="PRK00055.1-3"/>
    <property type="match status" value="1"/>
</dbReference>
<dbReference type="Gene3D" id="3.60.15.10">
    <property type="entry name" value="Ribonuclease Z/Hydroxyacylglutathione hydrolase-like"/>
    <property type="match status" value="1"/>
</dbReference>